<reference evidence="1 2" key="1">
    <citation type="journal article" date="2019" name="Commun. Biol.">
        <title>The bagworm genome reveals a unique fibroin gene that provides high tensile strength.</title>
        <authorList>
            <person name="Kono N."/>
            <person name="Nakamura H."/>
            <person name="Ohtoshi R."/>
            <person name="Tomita M."/>
            <person name="Numata K."/>
            <person name="Arakawa K."/>
        </authorList>
    </citation>
    <scope>NUCLEOTIDE SEQUENCE [LARGE SCALE GENOMIC DNA]</scope>
</reference>
<proteinExistence type="predicted"/>
<sequence length="87" mass="9641">MGLLVTPEQFHYPPPGFIMRSSLRNVRGVPGPAVEHVVLQKEHVSMIFLYKALVIALFEHNILQSFHFSLSGLDLKPSTLPSLSGSD</sequence>
<accession>A0A4C1VZW4</accession>
<dbReference type="AlphaFoldDB" id="A0A4C1VZW4"/>
<comment type="caution">
    <text evidence="1">The sequence shown here is derived from an EMBL/GenBank/DDBJ whole genome shotgun (WGS) entry which is preliminary data.</text>
</comment>
<dbReference type="EMBL" id="BGZK01000451">
    <property type="protein sequence ID" value="GBP44353.1"/>
    <property type="molecule type" value="Genomic_DNA"/>
</dbReference>
<organism evidence="1 2">
    <name type="scientific">Eumeta variegata</name>
    <name type="common">Bagworm moth</name>
    <name type="synonym">Eumeta japonica</name>
    <dbReference type="NCBI Taxonomy" id="151549"/>
    <lineage>
        <taxon>Eukaryota</taxon>
        <taxon>Metazoa</taxon>
        <taxon>Ecdysozoa</taxon>
        <taxon>Arthropoda</taxon>
        <taxon>Hexapoda</taxon>
        <taxon>Insecta</taxon>
        <taxon>Pterygota</taxon>
        <taxon>Neoptera</taxon>
        <taxon>Endopterygota</taxon>
        <taxon>Lepidoptera</taxon>
        <taxon>Glossata</taxon>
        <taxon>Ditrysia</taxon>
        <taxon>Tineoidea</taxon>
        <taxon>Psychidae</taxon>
        <taxon>Oiketicinae</taxon>
        <taxon>Eumeta</taxon>
    </lineage>
</organism>
<evidence type="ECO:0000313" key="2">
    <source>
        <dbReference type="Proteomes" id="UP000299102"/>
    </source>
</evidence>
<dbReference type="Proteomes" id="UP000299102">
    <property type="component" value="Unassembled WGS sequence"/>
</dbReference>
<evidence type="ECO:0000313" key="1">
    <source>
        <dbReference type="EMBL" id="GBP44353.1"/>
    </source>
</evidence>
<keyword evidence="2" id="KW-1185">Reference proteome</keyword>
<protein>
    <submittedName>
        <fullName evidence="1">Uncharacterized protein</fullName>
    </submittedName>
</protein>
<name>A0A4C1VZW4_EUMVA</name>
<gene>
    <name evidence="1" type="ORF">EVAR_31248_1</name>
</gene>